<keyword evidence="1" id="KW-0472">Membrane</keyword>
<dbReference type="OrthoDB" id="7696742at2759"/>
<reference evidence="3" key="1">
    <citation type="submission" date="2025-08" db="UniProtKB">
        <authorList>
            <consortium name="RefSeq"/>
        </authorList>
    </citation>
    <scope>IDENTIFICATION</scope>
</reference>
<protein>
    <submittedName>
        <fullName evidence="3">Uncharacterized protein LOC106741692</fullName>
    </submittedName>
</protein>
<evidence type="ECO:0000313" key="2">
    <source>
        <dbReference type="Proteomes" id="UP000515204"/>
    </source>
</evidence>
<dbReference type="KEGG" id="dqu:106741692"/>
<sequence length="115" mass="12869">MKINSTEAYNTSAPEASRLDEESYELVPLVSGVISVIAIIVILFWIGIQIDRLYQQQEHLLPRSTRRKQRKLKWAMSLPGQARGKSRKEDSKALASDMCPNGASDTGFKTICDTV</sequence>
<feature type="transmembrane region" description="Helical" evidence="1">
    <location>
        <begin position="26"/>
        <end position="48"/>
    </location>
</feature>
<organism evidence="2 3">
    <name type="scientific">Dinoponera quadriceps</name>
    <name type="common">South American ant</name>
    <dbReference type="NCBI Taxonomy" id="609295"/>
    <lineage>
        <taxon>Eukaryota</taxon>
        <taxon>Metazoa</taxon>
        <taxon>Ecdysozoa</taxon>
        <taxon>Arthropoda</taxon>
        <taxon>Hexapoda</taxon>
        <taxon>Insecta</taxon>
        <taxon>Pterygota</taxon>
        <taxon>Neoptera</taxon>
        <taxon>Endopterygota</taxon>
        <taxon>Hymenoptera</taxon>
        <taxon>Apocrita</taxon>
        <taxon>Aculeata</taxon>
        <taxon>Formicoidea</taxon>
        <taxon>Formicidae</taxon>
        <taxon>Ponerinae</taxon>
        <taxon>Ponerini</taxon>
        <taxon>Dinoponera</taxon>
    </lineage>
</organism>
<dbReference type="RefSeq" id="XP_014469429.1">
    <property type="nucleotide sequence ID" value="XM_014613943.1"/>
</dbReference>
<evidence type="ECO:0000313" key="3">
    <source>
        <dbReference type="RefSeq" id="XP_014469429.1"/>
    </source>
</evidence>
<keyword evidence="2" id="KW-1185">Reference proteome</keyword>
<keyword evidence="1" id="KW-1133">Transmembrane helix</keyword>
<accession>A0A6P3WUT9</accession>
<name>A0A6P3WUT9_DINQU</name>
<proteinExistence type="predicted"/>
<evidence type="ECO:0000256" key="1">
    <source>
        <dbReference type="SAM" id="Phobius"/>
    </source>
</evidence>
<keyword evidence="1" id="KW-0812">Transmembrane</keyword>
<dbReference type="Proteomes" id="UP000515204">
    <property type="component" value="Unplaced"/>
</dbReference>
<dbReference type="GeneID" id="106741692"/>
<gene>
    <name evidence="3" type="primary">LOC106741692</name>
</gene>
<dbReference type="AlphaFoldDB" id="A0A6P3WUT9"/>